<reference evidence="2" key="1">
    <citation type="submission" date="2007-10" db="EMBL/GenBank/DDBJ databases">
        <title>Genome sequence of Campylobacter concisus 13826 isolated from human feces.</title>
        <authorList>
            <person name="Fouts D.E."/>
            <person name="Mongodin E.F."/>
            <person name="Puiu D."/>
            <person name="Sebastian Y."/>
            <person name="Miller W.G."/>
            <person name="Mandrell R.E."/>
            <person name="On S."/>
            <person name="Nelson K.E."/>
        </authorList>
    </citation>
    <scope>NUCLEOTIDE SEQUENCE [LARGE SCALE GENOMIC DNA]</scope>
    <source>
        <strain evidence="2">13826</strain>
        <plasmid evidence="2">Plasmid pCCON31</plasmid>
    </source>
</reference>
<accession>A7ZGG3</accession>
<dbReference type="Proteomes" id="UP000001121">
    <property type="component" value="Plasmid pCCON31"/>
</dbReference>
<dbReference type="InterPro" id="IPR011664">
    <property type="entry name" value="Abi_system_AbiD/AbiF-like"/>
</dbReference>
<organism evidence="1 2">
    <name type="scientific">Campylobacter concisus (strain 13826)</name>
    <dbReference type="NCBI Taxonomy" id="360104"/>
    <lineage>
        <taxon>Bacteria</taxon>
        <taxon>Pseudomonadati</taxon>
        <taxon>Campylobacterota</taxon>
        <taxon>Epsilonproteobacteria</taxon>
        <taxon>Campylobacterales</taxon>
        <taxon>Campylobacteraceae</taxon>
        <taxon>Campylobacter</taxon>
    </lineage>
</organism>
<keyword evidence="1" id="KW-0614">Plasmid</keyword>
<dbReference type="HOGENOM" id="CLU_064892_1_0_7"/>
<proteinExistence type="predicted"/>
<dbReference type="OrthoDB" id="5363652at2"/>
<evidence type="ECO:0008006" key="3">
    <source>
        <dbReference type="Google" id="ProtNLM"/>
    </source>
</evidence>
<evidence type="ECO:0000313" key="1">
    <source>
        <dbReference type="EMBL" id="EAT97538.1"/>
    </source>
</evidence>
<dbReference type="RefSeq" id="WP_012000851.1">
    <property type="nucleotide sequence ID" value="NC_009795.1"/>
</dbReference>
<dbReference type="Pfam" id="PF07751">
    <property type="entry name" value="Abi_2"/>
    <property type="match status" value="1"/>
</dbReference>
<dbReference type="KEGG" id="cco:CCC13826_0622"/>
<geneLocation type="plasmid" evidence="1 2">
    <name>pCCON31</name>
</geneLocation>
<gene>
    <name evidence="1" type="ORF">CCC13826_0622</name>
</gene>
<dbReference type="EMBL" id="CP000793">
    <property type="protein sequence ID" value="EAT97538.1"/>
    <property type="molecule type" value="Genomic_DNA"/>
</dbReference>
<name>A7ZGG3_CAMC1</name>
<sequence length="318" mass="37500">MKEKLNIAEQIQNLKSKGLSFDIVNEKDAERILSNSTYFFKIKSYARNFDLVQGKYSKLDFAHLYEFSKIDMYFRRALFNILMDIEHCLKTNLLKDFSILDKKIAQKLTGDFLKSKLGEKTKVFLKRPIKNRSVSKLLIESNSPLEQMPFWVLVEVIQLGNLLELYEYFYQKRFTNFYQNHEITLIRNAMFSLKCLRNSVAHNNCVLTNIFEESREIKQQVLLKILSPGRYKIQPKSNDNIEKMLANQATSDFLMVVLLARLVVKSDGMLNSIRHELSIFFKKTCATRYRLKIFAKHRKIISRITMVYKSYLQILSTH</sequence>
<dbReference type="AlphaFoldDB" id="A7ZGG3"/>
<protein>
    <recommendedName>
        <fullName evidence="3">CAAX protease</fullName>
    </recommendedName>
</protein>
<evidence type="ECO:0000313" key="2">
    <source>
        <dbReference type="Proteomes" id="UP000001121"/>
    </source>
</evidence>